<organism evidence="2 3">
    <name type="scientific">Rhynchophorus ferrugineus</name>
    <name type="common">Red palm weevil</name>
    <name type="synonym">Curculio ferrugineus</name>
    <dbReference type="NCBI Taxonomy" id="354439"/>
    <lineage>
        <taxon>Eukaryota</taxon>
        <taxon>Metazoa</taxon>
        <taxon>Ecdysozoa</taxon>
        <taxon>Arthropoda</taxon>
        <taxon>Hexapoda</taxon>
        <taxon>Insecta</taxon>
        <taxon>Pterygota</taxon>
        <taxon>Neoptera</taxon>
        <taxon>Endopterygota</taxon>
        <taxon>Coleoptera</taxon>
        <taxon>Polyphaga</taxon>
        <taxon>Cucujiformia</taxon>
        <taxon>Curculionidae</taxon>
        <taxon>Dryophthorinae</taxon>
        <taxon>Rhynchophorus</taxon>
    </lineage>
</organism>
<evidence type="ECO:0000313" key="3">
    <source>
        <dbReference type="Proteomes" id="UP000625711"/>
    </source>
</evidence>
<name>A0A834ML79_RHYFE</name>
<proteinExistence type="predicted"/>
<feature type="compositionally biased region" description="Basic residues" evidence="1">
    <location>
        <begin position="1"/>
        <end position="10"/>
    </location>
</feature>
<feature type="region of interest" description="Disordered" evidence="1">
    <location>
        <begin position="1"/>
        <end position="40"/>
    </location>
</feature>
<evidence type="ECO:0000313" key="2">
    <source>
        <dbReference type="EMBL" id="KAF7284250.1"/>
    </source>
</evidence>
<dbReference type="Proteomes" id="UP000625711">
    <property type="component" value="Unassembled WGS sequence"/>
</dbReference>
<gene>
    <name evidence="2" type="ORF">GWI33_022247</name>
</gene>
<protein>
    <submittedName>
        <fullName evidence="2">Uncharacterized protein</fullName>
    </submittedName>
</protein>
<comment type="caution">
    <text evidence="2">The sequence shown here is derived from an EMBL/GenBank/DDBJ whole genome shotgun (WGS) entry which is preliminary data.</text>
</comment>
<dbReference type="AlphaFoldDB" id="A0A834ML79"/>
<evidence type="ECO:0000256" key="1">
    <source>
        <dbReference type="SAM" id="MobiDB-lite"/>
    </source>
</evidence>
<reference evidence="2" key="1">
    <citation type="submission" date="2020-08" db="EMBL/GenBank/DDBJ databases">
        <title>Genome sequencing and assembly of the red palm weevil Rhynchophorus ferrugineus.</title>
        <authorList>
            <person name="Dias G.B."/>
            <person name="Bergman C.M."/>
            <person name="Manee M."/>
        </authorList>
    </citation>
    <scope>NUCLEOTIDE SEQUENCE</scope>
    <source>
        <strain evidence="2">AA-2017</strain>
        <tissue evidence="2">Whole larva</tissue>
    </source>
</reference>
<dbReference type="EMBL" id="JAACXV010000079">
    <property type="protein sequence ID" value="KAF7284250.1"/>
    <property type="molecule type" value="Genomic_DNA"/>
</dbReference>
<accession>A0A834ML79</accession>
<keyword evidence="3" id="KW-1185">Reference proteome</keyword>
<sequence length="163" mass="16695">MSKVTSRRSLVRGPVVGVWPDGTGRQPQQSGTVNPPPRHGATALRLRPARGGRVTAGLHATVTHSLALGSARTARLVVYFGAAGPSPGLARRKLHRGMRAGGGGDEAAARADAPACAPAPARTAAAAARVQGPAARERLGLLEHSDLRPPILQIALVSLNIPS</sequence>